<name>A0A378FZ68_KLEPN</name>
<dbReference type="InterPro" id="IPR036955">
    <property type="entry name" value="AP2/ERF_dom_sf"/>
</dbReference>
<dbReference type="InterPro" id="IPR003615">
    <property type="entry name" value="HNH_nuc"/>
</dbReference>
<dbReference type="SUPFAM" id="SSF54171">
    <property type="entry name" value="DNA-binding domain"/>
    <property type="match status" value="1"/>
</dbReference>
<organism evidence="3 4">
    <name type="scientific">Klebsiella pneumoniae</name>
    <dbReference type="NCBI Taxonomy" id="573"/>
    <lineage>
        <taxon>Bacteria</taxon>
        <taxon>Pseudomonadati</taxon>
        <taxon>Pseudomonadota</taxon>
        <taxon>Gammaproteobacteria</taxon>
        <taxon>Enterobacterales</taxon>
        <taxon>Enterobacteriaceae</taxon>
        <taxon>Klebsiella/Raoultella group</taxon>
        <taxon>Klebsiella</taxon>
        <taxon>Klebsiella pneumoniae complex</taxon>
    </lineage>
</organism>
<dbReference type="InterPro" id="IPR044925">
    <property type="entry name" value="His-Me_finger_sf"/>
</dbReference>
<dbReference type="EMBL" id="UGNC01000005">
    <property type="protein sequence ID" value="STW48710.1"/>
    <property type="molecule type" value="Genomic_DNA"/>
</dbReference>
<sequence length="176" mass="20140">MINSNELRALLTYDKETGVFRRNASSGGQAIGCIAGTTSKHGYIRIRIKNKAYLAHRLAWLYEYGVWPENEIDHINGEKSDNRLINLREASRSGNNHNKKHQKNSASGVKGVSWSKKDKRWHARCRANKQTVYFGSFMDLEEAMLAVIKAREKYHGKFANNEIVNINTLQEKSCQK</sequence>
<dbReference type="AlphaFoldDB" id="A0A378FZ68"/>
<feature type="region of interest" description="Disordered" evidence="1">
    <location>
        <begin position="90"/>
        <end position="114"/>
    </location>
</feature>
<protein>
    <submittedName>
        <fullName evidence="3">Pathogenesis-related transcriptional factor and ERF protein</fullName>
    </submittedName>
</protein>
<gene>
    <name evidence="3" type="ORF">NCTC9617_05318</name>
</gene>
<proteinExistence type="predicted"/>
<evidence type="ECO:0000259" key="2">
    <source>
        <dbReference type="Pfam" id="PF13392"/>
    </source>
</evidence>
<dbReference type="GO" id="GO:0003677">
    <property type="term" value="F:DNA binding"/>
    <property type="evidence" value="ECO:0007669"/>
    <property type="project" value="InterPro"/>
</dbReference>
<dbReference type="Gene3D" id="3.30.730.10">
    <property type="entry name" value="AP2/ERF domain"/>
    <property type="match status" value="1"/>
</dbReference>
<dbReference type="Gene3D" id="3.90.75.20">
    <property type="match status" value="1"/>
</dbReference>
<evidence type="ECO:0000313" key="3">
    <source>
        <dbReference type="EMBL" id="STW48710.1"/>
    </source>
</evidence>
<dbReference type="InterPro" id="IPR016177">
    <property type="entry name" value="DNA-bd_dom_sf"/>
</dbReference>
<dbReference type="SUPFAM" id="SSF54060">
    <property type="entry name" value="His-Me finger endonucleases"/>
    <property type="match status" value="1"/>
</dbReference>
<dbReference type="Proteomes" id="UP000255167">
    <property type="component" value="Unassembled WGS sequence"/>
</dbReference>
<accession>A0A378FZ68</accession>
<evidence type="ECO:0000256" key="1">
    <source>
        <dbReference type="SAM" id="MobiDB-lite"/>
    </source>
</evidence>
<dbReference type="GO" id="GO:0003700">
    <property type="term" value="F:DNA-binding transcription factor activity"/>
    <property type="evidence" value="ECO:0007669"/>
    <property type="project" value="InterPro"/>
</dbReference>
<reference evidence="3 4" key="1">
    <citation type="submission" date="2018-06" db="EMBL/GenBank/DDBJ databases">
        <authorList>
            <consortium name="Pathogen Informatics"/>
            <person name="Doyle S."/>
        </authorList>
    </citation>
    <scope>NUCLEOTIDE SEQUENCE [LARGE SCALE GENOMIC DNA]</scope>
    <source>
        <strain evidence="3 4">NCTC9617</strain>
    </source>
</reference>
<feature type="domain" description="HNH nuclease" evidence="2">
    <location>
        <begin position="53"/>
        <end position="96"/>
    </location>
</feature>
<evidence type="ECO:0000313" key="4">
    <source>
        <dbReference type="Proteomes" id="UP000255167"/>
    </source>
</evidence>
<dbReference type="Pfam" id="PF13392">
    <property type="entry name" value="HNH_3"/>
    <property type="match status" value="1"/>
</dbReference>